<sequence>MVPTPAPNSRRLDVNSSSAAWTNRFRKARAPRLNRKVSIGTLISSAFLLSGSFSARAEANPPGLPPVFSSQIAVSHNLVLVAATPAPEAAPVAVTAVPPLSIETVPVASTATAAPVVSASHIVKSSEGLLQLDESGAISTQAPAPQTFSPQSAPSPSVSSQPTTPSDLVSPQSSQPQLQPVPAPKPKSGARGKNRPVSAGVAAPIVVPNSASPSSTITIAPLPDSATSRSNTPEVAPTIQVRAIISGKEQQAQIAVTPKMTVGQALAAMGVSLAVLDRVTPDASALVRDGLSIRVTRISSKLRKTNKAIPAELRYQPTTKIKAGAKSTIQQAKAGTLEITERVWMRDGKVTKREFVSQRIAAQPRHKIVALGVNSHLMPNSIRPHKRYAKALSYRGGTPRDRMLAPADPRTFAPIKSITVLSTGYSAGPAGGAIGNWTATGVRCTYGAVAVDPRLIPLGSKLYIEGYGYGFACDTGGAIKGKHIDLAFNSPSAAMRHGKRQVKVWILGP</sequence>
<dbReference type="InParanoid" id="A0A2S8SPM1"/>
<dbReference type="PANTHER" id="PTHR39160:SF4">
    <property type="entry name" value="RESUSCITATION-PROMOTING FACTOR RPFB"/>
    <property type="match status" value="1"/>
</dbReference>
<dbReference type="OrthoDB" id="9798935at2"/>
<dbReference type="PROSITE" id="PS51109">
    <property type="entry name" value="G5"/>
    <property type="match status" value="1"/>
</dbReference>
<dbReference type="InterPro" id="IPR011098">
    <property type="entry name" value="G5_dom"/>
</dbReference>
<organism evidence="4 5">
    <name type="scientific">Abditibacterium utsteinense</name>
    <dbReference type="NCBI Taxonomy" id="1960156"/>
    <lineage>
        <taxon>Bacteria</taxon>
        <taxon>Pseudomonadati</taxon>
        <taxon>Abditibacteriota</taxon>
        <taxon>Abditibacteriia</taxon>
        <taxon>Abditibacteriales</taxon>
        <taxon>Abditibacteriaceae</taxon>
        <taxon>Abditibacterium</taxon>
    </lineage>
</organism>
<evidence type="ECO:0000259" key="3">
    <source>
        <dbReference type="PROSITE" id="PS51109"/>
    </source>
</evidence>
<dbReference type="SMART" id="SM01208">
    <property type="entry name" value="G5"/>
    <property type="match status" value="1"/>
</dbReference>
<dbReference type="Gene3D" id="2.40.40.10">
    <property type="entry name" value="RlpA-like domain"/>
    <property type="match status" value="1"/>
</dbReference>
<dbReference type="Pfam" id="PF07501">
    <property type="entry name" value="G5"/>
    <property type="match status" value="1"/>
</dbReference>
<comment type="caution">
    <text evidence="4">The sequence shown here is derived from an EMBL/GenBank/DDBJ whole genome shotgun (WGS) entry which is preliminary data.</text>
</comment>
<evidence type="ECO:0000256" key="2">
    <source>
        <dbReference type="SAM" id="MobiDB-lite"/>
    </source>
</evidence>
<dbReference type="AlphaFoldDB" id="A0A2S8SPM1"/>
<dbReference type="GO" id="GO:0004553">
    <property type="term" value="F:hydrolase activity, hydrolyzing O-glycosyl compounds"/>
    <property type="evidence" value="ECO:0007669"/>
    <property type="project" value="InterPro"/>
</dbReference>
<dbReference type="FunCoup" id="A0A2S8SPM1">
    <property type="interactions" value="7"/>
</dbReference>
<dbReference type="Proteomes" id="UP000237684">
    <property type="component" value="Unassembled WGS sequence"/>
</dbReference>
<evidence type="ECO:0000313" key="4">
    <source>
        <dbReference type="EMBL" id="PQV62747.1"/>
    </source>
</evidence>
<dbReference type="PANTHER" id="PTHR39160">
    <property type="entry name" value="CELL WALL-BINDING PROTEIN YOCH"/>
    <property type="match status" value="1"/>
</dbReference>
<dbReference type="Gene3D" id="2.20.230.10">
    <property type="entry name" value="Resuscitation-promoting factor rpfb"/>
    <property type="match status" value="1"/>
</dbReference>
<keyword evidence="1" id="KW-0732">Signal</keyword>
<evidence type="ECO:0000256" key="1">
    <source>
        <dbReference type="ARBA" id="ARBA00022729"/>
    </source>
</evidence>
<proteinExistence type="predicted"/>
<dbReference type="InterPro" id="IPR010611">
    <property type="entry name" value="3D_dom"/>
</dbReference>
<feature type="region of interest" description="Disordered" evidence="2">
    <location>
        <begin position="140"/>
        <end position="196"/>
    </location>
</feature>
<name>A0A2S8SPM1_9BACT</name>
<dbReference type="InterPro" id="IPR051933">
    <property type="entry name" value="Resuscitation_pf_RpfB"/>
</dbReference>
<dbReference type="Pfam" id="PF06725">
    <property type="entry name" value="3D"/>
    <property type="match status" value="1"/>
</dbReference>
<feature type="compositionally biased region" description="Low complexity" evidence="2">
    <location>
        <begin position="149"/>
        <end position="178"/>
    </location>
</feature>
<gene>
    <name evidence="4" type="ORF">B1R32_12332</name>
</gene>
<dbReference type="InterPro" id="IPR036908">
    <property type="entry name" value="RlpA-like_sf"/>
</dbReference>
<keyword evidence="5" id="KW-1185">Reference proteome</keyword>
<protein>
    <submittedName>
        <fullName evidence="4">3D (Asp-Asp-Asp) domain-containing protein</fullName>
    </submittedName>
</protein>
<dbReference type="EMBL" id="NIGF01000023">
    <property type="protein sequence ID" value="PQV62747.1"/>
    <property type="molecule type" value="Genomic_DNA"/>
</dbReference>
<dbReference type="CDD" id="cd22786">
    <property type="entry name" value="DPBB_YuiC-like"/>
    <property type="match status" value="1"/>
</dbReference>
<feature type="domain" description="G5" evidence="3">
    <location>
        <begin position="295"/>
        <end position="375"/>
    </location>
</feature>
<dbReference type="SUPFAM" id="SSF50685">
    <property type="entry name" value="Barwin-like endoglucanases"/>
    <property type="match status" value="1"/>
</dbReference>
<dbReference type="GO" id="GO:0019867">
    <property type="term" value="C:outer membrane"/>
    <property type="evidence" value="ECO:0007669"/>
    <property type="project" value="InterPro"/>
</dbReference>
<evidence type="ECO:0000313" key="5">
    <source>
        <dbReference type="Proteomes" id="UP000237684"/>
    </source>
</evidence>
<dbReference type="GO" id="GO:0009254">
    <property type="term" value="P:peptidoglycan turnover"/>
    <property type="evidence" value="ECO:0007669"/>
    <property type="project" value="InterPro"/>
</dbReference>
<accession>A0A2S8SPM1</accession>
<reference evidence="4 5" key="1">
    <citation type="journal article" date="2018" name="Syst. Appl. Microbiol.">
        <title>Abditibacterium utsteinense sp. nov., the first cultivated member of candidate phylum FBP, isolated from ice-free Antarctic soil samples.</title>
        <authorList>
            <person name="Tahon G."/>
            <person name="Tytgat B."/>
            <person name="Lebbe L."/>
            <person name="Carlier A."/>
            <person name="Willems A."/>
        </authorList>
    </citation>
    <scope>NUCLEOTIDE SEQUENCE [LARGE SCALE GENOMIC DNA]</scope>
    <source>
        <strain evidence="4 5">LMG 29911</strain>
    </source>
</reference>